<dbReference type="InterPro" id="IPR032693">
    <property type="entry name" value="YtkA-like_dom"/>
</dbReference>
<evidence type="ECO:0000313" key="7">
    <source>
        <dbReference type="EMBL" id="OGG95015.1"/>
    </source>
</evidence>
<dbReference type="Pfam" id="PF25975">
    <property type="entry name" value="CzcB_C"/>
    <property type="match status" value="1"/>
</dbReference>
<dbReference type="Gene3D" id="2.40.420.20">
    <property type="match status" value="1"/>
</dbReference>
<dbReference type="GO" id="GO:0022857">
    <property type="term" value="F:transmembrane transporter activity"/>
    <property type="evidence" value="ECO:0007669"/>
    <property type="project" value="InterPro"/>
</dbReference>
<evidence type="ECO:0000256" key="1">
    <source>
        <dbReference type="ARBA" id="ARBA00009477"/>
    </source>
</evidence>
<evidence type="ECO:0000259" key="5">
    <source>
        <dbReference type="Pfam" id="PF25954"/>
    </source>
</evidence>
<feature type="domain" description="YtkA-like" evidence="4">
    <location>
        <begin position="33"/>
        <end position="106"/>
    </location>
</feature>
<dbReference type="Pfam" id="PF25954">
    <property type="entry name" value="Beta-barrel_RND_2"/>
    <property type="match status" value="1"/>
</dbReference>
<dbReference type="InterPro" id="IPR058792">
    <property type="entry name" value="Beta-barrel_RND_2"/>
</dbReference>
<dbReference type="Proteomes" id="UP000178449">
    <property type="component" value="Unassembled WGS sequence"/>
</dbReference>
<dbReference type="STRING" id="1817772.A2527_12645"/>
<dbReference type="GO" id="GO:0030288">
    <property type="term" value="C:outer membrane-bounded periplasmic space"/>
    <property type="evidence" value="ECO:0007669"/>
    <property type="project" value="TreeGrafter"/>
</dbReference>
<dbReference type="FunFam" id="2.40.30.170:FF:000010">
    <property type="entry name" value="Efflux RND transporter periplasmic adaptor subunit"/>
    <property type="match status" value="1"/>
</dbReference>
<dbReference type="AlphaFoldDB" id="A0A1F6GA75"/>
<feature type="signal peptide" evidence="3">
    <location>
        <begin position="1"/>
        <end position="18"/>
    </location>
</feature>
<feature type="domain" description="CusB-like beta-barrel" evidence="5">
    <location>
        <begin position="314"/>
        <end position="389"/>
    </location>
</feature>
<name>A0A1F6GA75_9PROT</name>
<dbReference type="GO" id="GO:0015679">
    <property type="term" value="P:plasma membrane copper ion transport"/>
    <property type="evidence" value="ECO:0007669"/>
    <property type="project" value="TreeGrafter"/>
</dbReference>
<evidence type="ECO:0000313" key="8">
    <source>
        <dbReference type="Proteomes" id="UP000178449"/>
    </source>
</evidence>
<evidence type="ECO:0000256" key="3">
    <source>
        <dbReference type="SAM" id="SignalP"/>
    </source>
</evidence>
<sequence length="476" mass="52716">MFRALILIALLVAPPLLAAERFTVGDLGIEQVTLSPDPPEVGDATLSFKLTQADGSPLLGASVEVELFMPEMGTMPKMSLKTPAESQGEGLYKAEMEPAMAGSWEMPIRVKKPDGQMVEFPFSITIGNSGVIYKGRQGEATKGGAGKGVYLSPPRQQMIGVELGRVERKNINRSLRTVARLVSDETRVFDLQLKYSGDIERLYANREGEFVRQGQALFAIYSSELYEAQEIYLQLNREQKKTQSDHALFRSAKEKLGLWGFGAQEIAELSKLSRPPKAQIVKSPVSGFILQKFLSEGGYATRGKPIYKIADLSKLWALAEVFEQEAQLVNNGDRAKVELAYNTGTAVEGQVDYIYPYLDERTRTLKIRVRLDNPQMAFKPGMYANVTILSDQRERLVVPRRAVLFSGKHQYVFVTEGDGYFVPSEIQTGLISGDWVEVIEGLSEGQQVSFSANFLISSEAQLRNALPRFGKPGGKP</sequence>
<gene>
    <name evidence="7" type="ORF">A2527_12645</name>
</gene>
<dbReference type="PANTHER" id="PTHR30097:SF15">
    <property type="entry name" value="CATION EFFLUX SYSTEM PROTEIN CUSB"/>
    <property type="match status" value="1"/>
</dbReference>
<comment type="similarity">
    <text evidence="1">Belongs to the membrane fusion protein (MFP) (TC 8.A.1) family.</text>
</comment>
<reference evidence="7 8" key="1">
    <citation type="journal article" date="2016" name="Nat. Commun.">
        <title>Thousands of microbial genomes shed light on interconnected biogeochemical processes in an aquifer system.</title>
        <authorList>
            <person name="Anantharaman K."/>
            <person name="Brown C.T."/>
            <person name="Hug L.A."/>
            <person name="Sharon I."/>
            <person name="Castelle C.J."/>
            <person name="Probst A.J."/>
            <person name="Thomas B.C."/>
            <person name="Singh A."/>
            <person name="Wilkins M.J."/>
            <person name="Karaoz U."/>
            <person name="Brodie E.L."/>
            <person name="Williams K.H."/>
            <person name="Hubbard S.S."/>
            <person name="Banfield J.F."/>
        </authorList>
    </citation>
    <scope>NUCLEOTIDE SEQUENCE [LARGE SCALE GENOMIC DNA]</scope>
</reference>
<evidence type="ECO:0000259" key="4">
    <source>
        <dbReference type="Pfam" id="PF13115"/>
    </source>
</evidence>
<feature type="chain" id="PRO_5009524602" description="RND efflux pump membrane fusion protein barrel-sandwich domain-containing protein" evidence="3">
    <location>
        <begin position="19"/>
        <end position="476"/>
    </location>
</feature>
<dbReference type="GO" id="GO:0046914">
    <property type="term" value="F:transition metal ion binding"/>
    <property type="evidence" value="ECO:0007669"/>
    <property type="project" value="TreeGrafter"/>
</dbReference>
<dbReference type="SUPFAM" id="SSF111369">
    <property type="entry name" value="HlyD-like secretion proteins"/>
    <property type="match status" value="1"/>
</dbReference>
<comment type="caution">
    <text evidence="7">The sequence shown here is derived from an EMBL/GenBank/DDBJ whole genome shotgun (WGS) entry which is preliminary data.</text>
</comment>
<accession>A0A1F6GA75</accession>
<dbReference type="Gene3D" id="2.40.30.170">
    <property type="match status" value="1"/>
</dbReference>
<dbReference type="GO" id="GO:0016020">
    <property type="term" value="C:membrane"/>
    <property type="evidence" value="ECO:0007669"/>
    <property type="project" value="InterPro"/>
</dbReference>
<keyword evidence="2" id="KW-0813">Transport</keyword>
<dbReference type="InterPro" id="IPR006143">
    <property type="entry name" value="RND_pump_MFP"/>
</dbReference>
<dbReference type="Pfam" id="PF13115">
    <property type="entry name" value="YtkA"/>
    <property type="match status" value="1"/>
</dbReference>
<dbReference type="InterPro" id="IPR051909">
    <property type="entry name" value="MFP_Cation_Efflux"/>
</dbReference>
<feature type="domain" description="CzcB-like C-terminal circularly permuted SH3-like" evidence="6">
    <location>
        <begin position="397"/>
        <end position="456"/>
    </location>
</feature>
<proteinExistence type="inferred from homology"/>
<evidence type="ECO:0000256" key="2">
    <source>
        <dbReference type="ARBA" id="ARBA00022448"/>
    </source>
</evidence>
<dbReference type="GO" id="GO:0060003">
    <property type="term" value="P:copper ion export"/>
    <property type="evidence" value="ECO:0007669"/>
    <property type="project" value="TreeGrafter"/>
</dbReference>
<dbReference type="NCBIfam" id="TIGR01730">
    <property type="entry name" value="RND_mfp"/>
    <property type="match status" value="1"/>
</dbReference>
<evidence type="ECO:0000259" key="6">
    <source>
        <dbReference type="Pfam" id="PF25975"/>
    </source>
</evidence>
<keyword evidence="3" id="KW-0732">Signal</keyword>
<dbReference type="PANTHER" id="PTHR30097">
    <property type="entry name" value="CATION EFFLUX SYSTEM PROTEIN CUSB"/>
    <property type="match status" value="1"/>
</dbReference>
<evidence type="ECO:0008006" key="9">
    <source>
        <dbReference type="Google" id="ProtNLM"/>
    </source>
</evidence>
<organism evidence="7 8">
    <name type="scientific">Candidatus Lambdaproteobacteria bacterium RIFOXYD2_FULL_50_16</name>
    <dbReference type="NCBI Taxonomy" id="1817772"/>
    <lineage>
        <taxon>Bacteria</taxon>
        <taxon>Pseudomonadati</taxon>
        <taxon>Pseudomonadota</taxon>
        <taxon>Candidatus Lambdaproteobacteria</taxon>
    </lineage>
</organism>
<protein>
    <recommendedName>
        <fullName evidence="9">RND efflux pump membrane fusion protein barrel-sandwich domain-containing protein</fullName>
    </recommendedName>
</protein>
<dbReference type="EMBL" id="MFNE01000029">
    <property type="protein sequence ID" value="OGG95015.1"/>
    <property type="molecule type" value="Genomic_DNA"/>
</dbReference>
<dbReference type="InterPro" id="IPR058649">
    <property type="entry name" value="CzcB_C"/>
</dbReference>